<keyword evidence="1" id="KW-0433">Leucine-rich repeat</keyword>
<evidence type="ECO:0000259" key="7">
    <source>
        <dbReference type="PROSITE" id="PS50923"/>
    </source>
</evidence>
<dbReference type="Gene3D" id="2.40.10.10">
    <property type="entry name" value="Trypsin-like serine proteases"/>
    <property type="match status" value="1"/>
</dbReference>
<dbReference type="OrthoDB" id="2189463at2759"/>
<feature type="region of interest" description="Disordered" evidence="5">
    <location>
        <begin position="147"/>
        <end position="193"/>
    </location>
</feature>
<keyword evidence="2" id="KW-0677">Repeat</keyword>
<dbReference type="PRINTS" id="PR00722">
    <property type="entry name" value="CHYMOTRYPSIN"/>
</dbReference>
<dbReference type="InterPro" id="IPR005069">
    <property type="entry name" value="Nucl-diP-sugar_transferase"/>
</dbReference>
<dbReference type="InterPro" id="IPR032675">
    <property type="entry name" value="LRR_dom_sf"/>
</dbReference>
<feature type="disulfide bond" evidence="4">
    <location>
        <begin position="927"/>
        <end position="970"/>
    </location>
</feature>
<dbReference type="Proteomes" id="UP000677054">
    <property type="component" value="Unassembled WGS sequence"/>
</dbReference>
<dbReference type="Pfam" id="PF03407">
    <property type="entry name" value="Nucleotid_trans"/>
    <property type="match status" value="1"/>
</dbReference>
<keyword evidence="9" id="KW-1185">Reference proteome</keyword>
<dbReference type="GO" id="GO:0004252">
    <property type="term" value="F:serine-type endopeptidase activity"/>
    <property type="evidence" value="ECO:0007669"/>
    <property type="project" value="InterPro"/>
</dbReference>
<name>A0A7R8X9T0_9CRUS</name>
<dbReference type="SUPFAM" id="SSF52058">
    <property type="entry name" value="L domain-like"/>
    <property type="match status" value="3"/>
</dbReference>
<dbReference type="PROSITE" id="PS50923">
    <property type="entry name" value="SUSHI"/>
    <property type="match status" value="2"/>
</dbReference>
<dbReference type="PANTHER" id="PTHR24366:SF171">
    <property type="entry name" value="LEUCINE RICH REPEAT NEURONAL 4"/>
    <property type="match status" value="1"/>
</dbReference>
<evidence type="ECO:0000256" key="1">
    <source>
        <dbReference type="ARBA" id="ARBA00022614"/>
    </source>
</evidence>
<feature type="domain" description="Peptidase S1" evidence="6">
    <location>
        <begin position="1251"/>
        <end position="1457"/>
    </location>
</feature>
<evidence type="ECO:0000256" key="4">
    <source>
        <dbReference type="PROSITE-ProRule" id="PRU00302"/>
    </source>
</evidence>
<dbReference type="SMART" id="SM00369">
    <property type="entry name" value="LRR_TYP"/>
    <property type="match status" value="12"/>
</dbReference>
<dbReference type="Gene3D" id="3.80.10.10">
    <property type="entry name" value="Ribonuclease Inhibitor"/>
    <property type="match status" value="5"/>
</dbReference>
<organism evidence="8">
    <name type="scientific">Darwinula stevensoni</name>
    <dbReference type="NCBI Taxonomy" id="69355"/>
    <lineage>
        <taxon>Eukaryota</taxon>
        <taxon>Metazoa</taxon>
        <taxon>Ecdysozoa</taxon>
        <taxon>Arthropoda</taxon>
        <taxon>Crustacea</taxon>
        <taxon>Oligostraca</taxon>
        <taxon>Ostracoda</taxon>
        <taxon>Podocopa</taxon>
        <taxon>Podocopida</taxon>
        <taxon>Darwinulocopina</taxon>
        <taxon>Darwinuloidea</taxon>
        <taxon>Darwinulidae</taxon>
        <taxon>Darwinula</taxon>
    </lineage>
</organism>
<dbReference type="SMART" id="SM00020">
    <property type="entry name" value="Tryp_SPc"/>
    <property type="match status" value="1"/>
</dbReference>
<proteinExistence type="predicted"/>
<dbReference type="InterPro" id="IPR003591">
    <property type="entry name" value="Leu-rich_rpt_typical-subtyp"/>
</dbReference>
<dbReference type="InterPro" id="IPR000436">
    <property type="entry name" value="Sushi_SCR_CCP_dom"/>
</dbReference>
<evidence type="ECO:0000256" key="5">
    <source>
        <dbReference type="SAM" id="MobiDB-lite"/>
    </source>
</evidence>
<dbReference type="InterPro" id="IPR035976">
    <property type="entry name" value="Sushi/SCR/CCP_sf"/>
</dbReference>
<dbReference type="PROSITE" id="PS51450">
    <property type="entry name" value="LRR"/>
    <property type="match status" value="8"/>
</dbReference>
<dbReference type="Pfam" id="PF00084">
    <property type="entry name" value="Sushi"/>
    <property type="match status" value="2"/>
</dbReference>
<feature type="domain" description="Sushi" evidence="7">
    <location>
        <begin position="925"/>
        <end position="989"/>
    </location>
</feature>
<dbReference type="CDD" id="cd00033">
    <property type="entry name" value="CCP"/>
    <property type="match status" value="2"/>
</dbReference>
<evidence type="ECO:0000259" key="6">
    <source>
        <dbReference type="PROSITE" id="PS50240"/>
    </source>
</evidence>
<dbReference type="InterPro" id="IPR001611">
    <property type="entry name" value="Leu-rich_rpt"/>
</dbReference>
<keyword evidence="3 4" id="KW-1015">Disulfide bond</keyword>
<protein>
    <submittedName>
        <fullName evidence="8">Uncharacterized protein</fullName>
    </submittedName>
</protein>
<keyword evidence="4" id="KW-0768">Sushi</keyword>
<dbReference type="InterPro" id="IPR001254">
    <property type="entry name" value="Trypsin_dom"/>
</dbReference>
<dbReference type="EMBL" id="LR899902">
    <property type="protein sequence ID" value="CAD7243194.1"/>
    <property type="molecule type" value="Genomic_DNA"/>
</dbReference>
<dbReference type="Gene3D" id="2.10.70.10">
    <property type="entry name" value="Complement Module, domain 1"/>
    <property type="match status" value="2"/>
</dbReference>
<dbReference type="InterPro" id="IPR043504">
    <property type="entry name" value="Peptidase_S1_PA_chymotrypsin"/>
</dbReference>
<evidence type="ECO:0000256" key="2">
    <source>
        <dbReference type="ARBA" id="ARBA00022737"/>
    </source>
</evidence>
<dbReference type="Pfam" id="PF00089">
    <property type="entry name" value="Trypsin"/>
    <property type="match status" value="1"/>
</dbReference>
<dbReference type="SUPFAM" id="SSF50494">
    <property type="entry name" value="Trypsin-like serine proteases"/>
    <property type="match status" value="1"/>
</dbReference>
<evidence type="ECO:0000313" key="9">
    <source>
        <dbReference type="Proteomes" id="UP000677054"/>
    </source>
</evidence>
<dbReference type="GO" id="GO:0006508">
    <property type="term" value="P:proteolysis"/>
    <property type="evidence" value="ECO:0007669"/>
    <property type="project" value="InterPro"/>
</dbReference>
<evidence type="ECO:0000256" key="3">
    <source>
        <dbReference type="ARBA" id="ARBA00023157"/>
    </source>
</evidence>
<feature type="domain" description="Sushi" evidence="7">
    <location>
        <begin position="1171"/>
        <end position="1235"/>
    </location>
</feature>
<feature type="disulfide bond" evidence="4">
    <location>
        <begin position="1173"/>
        <end position="1216"/>
    </location>
</feature>
<dbReference type="PROSITE" id="PS50240">
    <property type="entry name" value="TRYPSIN_DOM"/>
    <property type="match status" value="1"/>
</dbReference>
<gene>
    <name evidence="8" type="ORF">DSTB1V02_LOCUS3127</name>
</gene>
<dbReference type="InterPro" id="IPR001314">
    <property type="entry name" value="Peptidase_S1A"/>
</dbReference>
<dbReference type="PROSITE" id="PS00134">
    <property type="entry name" value="TRYPSIN_HIS"/>
    <property type="match status" value="1"/>
</dbReference>
<accession>A0A7R8X9T0</accession>
<dbReference type="Pfam" id="PF12799">
    <property type="entry name" value="LRR_4"/>
    <property type="match status" value="3"/>
</dbReference>
<dbReference type="SMART" id="SM00032">
    <property type="entry name" value="CCP"/>
    <property type="match status" value="2"/>
</dbReference>
<dbReference type="PANTHER" id="PTHR24366">
    <property type="entry name" value="IG(IMMUNOGLOBULIN) AND LRR(LEUCINE RICH REPEAT) DOMAINS"/>
    <property type="match status" value="1"/>
</dbReference>
<dbReference type="SMART" id="SM00364">
    <property type="entry name" value="LRR_BAC"/>
    <property type="match status" value="12"/>
</dbReference>
<dbReference type="SUPFAM" id="SSF57535">
    <property type="entry name" value="Complement control module/SCR domain"/>
    <property type="match status" value="2"/>
</dbReference>
<dbReference type="InterPro" id="IPR018114">
    <property type="entry name" value="TRYPSIN_HIS"/>
</dbReference>
<dbReference type="SMART" id="SM00365">
    <property type="entry name" value="LRR_SD22"/>
    <property type="match status" value="9"/>
</dbReference>
<dbReference type="EMBL" id="CAJPEV010000385">
    <property type="protein sequence ID" value="CAG0884706.1"/>
    <property type="molecule type" value="Genomic_DNA"/>
</dbReference>
<reference evidence="8" key="1">
    <citation type="submission" date="2020-11" db="EMBL/GenBank/DDBJ databases">
        <authorList>
            <person name="Tran Van P."/>
        </authorList>
    </citation>
    <scope>NUCLEOTIDE SEQUENCE</scope>
</reference>
<evidence type="ECO:0000313" key="8">
    <source>
        <dbReference type="EMBL" id="CAD7243194.1"/>
    </source>
</evidence>
<comment type="caution">
    <text evidence="4">Lacks conserved residue(s) required for the propagation of feature annotation.</text>
</comment>
<dbReference type="InterPro" id="IPR009003">
    <property type="entry name" value="Peptidase_S1_PA"/>
</dbReference>
<sequence>MIGRELLKRGHSVLLSDVDVVWLSPGILAHVDYTLGNADLACMVDGKEMNGGFYAAKPSPIVMELFQKVADALKADANLIDQYAFANVINRAMKIRYSKQLHFLDKLLYSNGNVYFQERLNEKMGIQPMIVHANFFVGAKKKREMLQSGGDLKAQQGEAKLQPGEAKVQMGDPKPQQGEAKPQSGDRKGKQGEACAQLNGERGRGGSSCLTPESYQNIRRIGIAGIPDASGSRDSRRKRERQLPKWKHIKLSYQEKYHSFASVPAFKSDSLEVLYLNGNKILNVEFDGWETPKLGTLWLTHTLLTAVPAIKSDSLEHVYLYNNSITNVDFSRWATPKLRTLSLTHNLLTSLPAFKSDSLEGLYLYNNSITNVDLSRWATPKLRTLSLTHNLLTSVPAFKCDGLVRLNLDSNKITNVDFDGMETPKLSVLQLQNNMLTTVPAITSDSLEELDLYNNNIINVDFSRCATPKLRTLSLTHNLLTSVPAFKFDSLEYLSLDSNKITNLDVDRRETPKLIVLSLKNNSLTAFPAIKSDSLERLELESNKITNVQFDSRETPKLSSLSLRNNSLTSFPDIKSDSLMHLYLDFNEITSVEFDIWATPKLGLLSLNNNLLTSVPAFRSDRLWHISLNFNKITNVEFDTWATPKLGWLYLNNNLLTSVPTFKSDSLKRVELDFNKITRVVFDRWETPKLRILSLTHNLLTSVPALKSESLEELYLDWNKITNVELDGWTTPKLRKLSLTNNLFTSVPALNDNSLAFRTSVPIFAESSDSWAPTLRLQNNSIATIDGWILHRILKEFSEGGGLLRLEGNPIRCDCSLSWLAVSPELMGKTKGACENGIGLKYPDLMESLKKCHGDATTSPSRTRCLDGVGDRTCIDLPHAFVCDEKTLDTSLACPKETQVCCKKRANVTGCGQLPGIMHGRFSIYSCSSDGRSYKSKRRCIQGGKYLIGSKVNYTCENYYILRGPSVRTCEGTGEWTGEWTGPDPFCEPALKSDSLEELYLDWNKITNVELDGWTTPKLRKLSLTNNLFTSVPALNDNSLAFRTSIPIFAESSGNPVRCDCSLSWLAVSPELMGKMKGACENGIGLKYPDLMESLKKCHGDATTSPSRTRCLDGVGDLTCIDLPHAFVCDEKTLDTSLACPKETQVCCKKRANVTGCGQLPGIIHGRFSIYSCSSDGRSYKSKRRCIQGGKYLIGSKVNYTCENYYILRGPSVRTCGGTGEWNGEWTGPDPFCEPECGRMKKLGASARRLIRDGEEVAFGARPWQVAVCDALRRVVICGGALIGRGWVLTAAHCVEDQGNLFHFRDVNDFFVYLGKHYLNESMDDEFVQKMKVTRIITHDAYNGLESDIALLKLDRSAKPTERVQLICLPSHDDRSDDFLDGAQNECGGSHHGWTEAEGKWTTGCQAEQYLAHSHIAITNATTIGTTTTITTTTTTTTTDPTVAQVDSQLGPEDVSG</sequence>
<dbReference type="FunFam" id="2.40.10.10:FF:000068">
    <property type="entry name" value="transmembrane protease serine 2"/>
    <property type="match status" value="1"/>
</dbReference>
<dbReference type="InterPro" id="IPR025875">
    <property type="entry name" value="Leu-rich_rpt_4"/>
</dbReference>